<sequence length="169" mass="17987">MLIHRILSVRPALFVALASLIVMGLGCGDDSGVATRYPVSGKVTYKGAPIKKASINLVPNDPEGRPAGGKVVDGEYVLTTVNTDDGAIPGKYKVTIDDRELDADAMRASADAEAKKKGVSYSVIPQHLQAGALKKMKSLLPGKYQIASTSDLEVEVKNESNTFNLELKD</sequence>
<evidence type="ECO:0000313" key="1">
    <source>
        <dbReference type="EMBL" id="XBH01962.1"/>
    </source>
</evidence>
<dbReference type="RefSeq" id="WP_406694704.1">
    <property type="nucleotide sequence ID" value="NZ_CP155447.1"/>
</dbReference>
<evidence type="ECO:0008006" key="2">
    <source>
        <dbReference type="Google" id="ProtNLM"/>
    </source>
</evidence>
<dbReference type="PROSITE" id="PS51257">
    <property type="entry name" value="PROKAR_LIPOPROTEIN"/>
    <property type="match status" value="1"/>
</dbReference>
<protein>
    <recommendedName>
        <fullName evidence="2">Carboxypeptidase regulatory-like domain-containing protein</fullName>
    </recommendedName>
</protein>
<organism evidence="1">
    <name type="scientific">Singulisphaera sp. Ch08</name>
    <dbReference type="NCBI Taxonomy" id="3120278"/>
    <lineage>
        <taxon>Bacteria</taxon>
        <taxon>Pseudomonadati</taxon>
        <taxon>Planctomycetota</taxon>
        <taxon>Planctomycetia</taxon>
        <taxon>Isosphaerales</taxon>
        <taxon>Isosphaeraceae</taxon>
        <taxon>Singulisphaera</taxon>
    </lineage>
</organism>
<dbReference type="EMBL" id="CP155447">
    <property type="protein sequence ID" value="XBH01962.1"/>
    <property type="molecule type" value="Genomic_DNA"/>
</dbReference>
<dbReference type="AlphaFoldDB" id="A0AAU7C9Z1"/>
<gene>
    <name evidence="1" type="ORF">V5E97_26990</name>
</gene>
<reference evidence="1" key="1">
    <citation type="submission" date="2024-05" db="EMBL/GenBank/DDBJ databases">
        <title>Planctomycetes of the genus Singulisphaera possess chitinolytic capabilities.</title>
        <authorList>
            <person name="Ivanova A."/>
        </authorList>
    </citation>
    <scope>NUCLEOTIDE SEQUENCE</scope>
    <source>
        <strain evidence="1">Ch08T</strain>
    </source>
</reference>
<proteinExistence type="predicted"/>
<accession>A0AAU7C9Z1</accession>
<name>A0AAU7C9Z1_9BACT</name>